<evidence type="ECO:0000313" key="2">
    <source>
        <dbReference type="EMBL" id="VAW67897.1"/>
    </source>
</evidence>
<organism evidence="2">
    <name type="scientific">hydrothermal vent metagenome</name>
    <dbReference type="NCBI Taxonomy" id="652676"/>
    <lineage>
        <taxon>unclassified sequences</taxon>
        <taxon>metagenomes</taxon>
        <taxon>ecological metagenomes</taxon>
    </lineage>
</organism>
<sequence>MENEIIEVVEEKDISESDVDSIEQISKQTTPLDGVVIGVLMSFSEAGLPLVAFPGNQSKTGIVAHSTTVFKPEDAGCQVALLFEGGDPQRPVVIGRIQHPEEIIKPNRQNTSAELDGERLEFSAEKEIVFRCGKASITLTRAGKVILRGKYLLSRSSGVNRIKGGSVQIN</sequence>
<dbReference type="AlphaFoldDB" id="A0A3B0XXC6"/>
<evidence type="ECO:0000259" key="1">
    <source>
        <dbReference type="Pfam" id="PF20093"/>
    </source>
</evidence>
<dbReference type="InterPro" id="IPR045506">
    <property type="entry name" value="DUF6484"/>
</dbReference>
<gene>
    <name evidence="2" type="ORF">MNBD_GAMMA09-2111</name>
</gene>
<reference evidence="2" key="1">
    <citation type="submission" date="2018-06" db="EMBL/GenBank/DDBJ databases">
        <authorList>
            <person name="Zhirakovskaya E."/>
        </authorList>
    </citation>
    <scope>NUCLEOTIDE SEQUENCE</scope>
</reference>
<protein>
    <submittedName>
        <fullName evidence="2">Mll2356 protein</fullName>
    </submittedName>
</protein>
<accession>A0A3B0XXC6</accession>
<dbReference type="Pfam" id="PF20093">
    <property type="entry name" value="DUF6484"/>
    <property type="match status" value="1"/>
</dbReference>
<feature type="domain" description="DUF6484" evidence="1">
    <location>
        <begin position="37"/>
        <end position="97"/>
    </location>
</feature>
<proteinExistence type="predicted"/>
<name>A0A3B0XXC6_9ZZZZ</name>
<dbReference type="EMBL" id="UOFI01000113">
    <property type="protein sequence ID" value="VAW67897.1"/>
    <property type="molecule type" value="Genomic_DNA"/>
</dbReference>